<dbReference type="PANTHER" id="PTHR36307:SF1">
    <property type="entry name" value="FLAGELLA BASAL BODY P-RING FORMATION PROTEIN FLGA"/>
    <property type="match status" value="1"/>
</dbReference>
<comment type="function">
    <text evidence="6 7">Involved in the assembly process of the P-ring formation. It may associate with FlgF on the rod constituting a structure essential for the P-ring assembly or may act as a modulator protein for the P-ring assembly.</text>
</comment>
<evidence type="ECO:0000256" key="5">
    <source>
        <dbReference type="ARBA" id="ARBA00022764"/>
    </source>
</evidence>
<dbReference type="InterPro" id="IPR006190">
    <property type="entry name" value="SAF_AFP_Neu5Ac"/>
</dbReference>
<dbReference type="GeneID" id="35874371"/>
<comment type="subcellular location">
    <subcellularLocation>
        <location evidence="1 7">Periplasm</location>
    </subcellularLocation>
</comment>
<name>A0A1I5TU96_9GAMM</name>
<comment type="similarity">
    <text evidence="2 7">Belongs to the FlgA family.</text>
</comment>
<feature type="domain" description="AFP-like" evidence="8">
    <location>
        <begin position="112"/>
        <end position="174"/>
    </location>
</feature>
<keyword evidence="9" id="KW-0282">Flagellum</keyword>
<evidence type="ECO:0000256" key="6">
    <source>
        <dbReference type="ARBA" id="ARBA00025643"/>
    </source>
</evidence>
<dbReference type="GO" id="GO:0044780">
    <property type="term" value="P:bacterial-type flagellum assembly"/>
    <property type="evidence" value="ECO:0007669"/>
    <property type="project" value="InterPro"/>
</dbReference>
<dbReference type="STRING" id="1121869.SAMN03084138_03312"/>
<dbReference type="OrthoDB" id="5729023at2"/>
<evidence type="ECO:0000313" key="10">
    <source>
        <dbReference type="Proteomes" id="UP000182692"/>
    </source>
</evidence>
<evidence type="ECO:0000256" key="1">
    <source>
        <dbReference type="ARBA" id="ARBA00004418"/>
    </source>
</evidence>
<dbReference type="InterPro" id="IPR013974">
    <property type="entry name" value="SAF"/>
</dbReference>
<evidence type="ECO:0000259" key="8">
    <source>
        <dbReference type="PROSITE" id="PS50844"/>
    </source>
</evidence>
<dbReference type="EMBL" id="FOWR01000027">
    <property type="protein sequence ID" value="SFP85886.1"/>
    <property type="molecule type" value="Genomic_DNA"/>
</dbReference>
<feature type="chain" id="PRO_5010007184" description="Flagella basal body P-ring formation protein FlgA" evidence="7">
    <location>
        <begin position="25"/>
        <end position="232"/>
    </location>
</feature>
<feature type="signal peptide" evidence="7">
    <location>
        <begin position="1"/>
        <end position="24"/>
    </location>
</feature>
<dbReference type="AlphaFoldDB" id="A0A1I5TU96"/>
<evidence type="ECO:0000256" key="2">
    <source>
        <dbReference type="ARBA" id="ARBA00010474"/>
    </source>
</evidence>
<dbReference type="Pfam" id="PF17656">
    <property type="entry name" value="ChapFlgA_N"/>
    <property type="match status" value="1"/>
</dbReference>
<dbReference type="SUPFAM" id="SSF51269">
    <property type="entry name" value="AFP III-like domain"/>
    <property type="match status" value="1"/>
</dbReference>
<protein>
    <recommendedName>
        <fullName evidence="3 7">Flagella basal body P-ring formation protein FlgA</fullName>
    </recommendedName>
</protein>
<gene>
    <name evidence="9" type="ORF">SAMN03084138_03312</name>
</gene>
<dbReference type="GO" id="GO:0042597">
    <property type="term" value="C:periplasmic space"/>
    <property type="evidence" value="ECO:0007669"/>
    <property type="project" value="UniProtKB-SubCell"/>
</dbReference>
<evidence type="ECO:0000313" key="9">
    <source>
        <dbReference type="EMBL" id="SFP85886.1"/>
    </source>
</evidence>
<keyword evidence="9" id="KW-0969">Cilium</keyword>
<dbReference type="InterPro" id="IPR017585">
    <property type="entry name" value="SAF_FlgA"/>
</dbReference>
<dbReference type="PANTHER" id="PTHR36307">
    <property type="entry name" value="FLAGELLA BASAL BODY P-RING FORMATION PROTEIN FLGA"/>
    <property type="match status" value="1"/>
</dbReference>
<keyword evidence="5 7" id="KW-0574">Periplasm</keyword>
<keyword evidence="4 7" id="KW-0732">Signal</keyword>
<accession>A0A1I5TU96</accession>
<proteinExistence type="inferred from homology"/>
<dbReference type="Gene3D" id="2.30.30.760">
    <property type="match status" value="1"/>
</dbReference>
<evidence type="ECO:0000256" key="7">
    <source>
        <dbReference type="RuleBase" id="RU362063"/>
    </source>
</evidence>
<evidence type="ECO:0000256" key="3">
    <source>
        <dbReference type="ARBA" id="ARBA00014754"/>
    </source>
</evidence>
<dbReference type="InterPro" id="IPR039246">
    <property type="entry name" value="Flagellar_FlgA"/>
</dbReference>
<dbReference type="InterPro" id="IPR041231">
    <property type="entry name" value="FlgA_N"/>
</dbReference>
<dbReference type="NCBIfam" id="TIGR03170">
    <property type="entry name" value="flgA_cterm"/>
    <property type="match status" value="1"/>
</dbReference>
<dbReference type="SMART" id="SM00858">
    <property type="entry name" value="SAF"/>
    <property type="match status" value="1"/>
</dbReference>
<keyword evidence="7" id="KW-1005">Bacterial flagellum biogenesis</keyword>
<dbReference type="PROSITE" id="PS50844">
    <property type="entry name" value="AFP_LIKE"/>
    <property type="match status" value="1"/>
</dbReference>
<organism evidence="9 10">
    <name type="scientific">Enterovibrio norvegicus DSM 15893</name>
    <dbReference type="NCBI Taxonomy" id="1121869"/>
    <lineage>
        <taxon>Bacteria</taxon>
        <taxon>Pseudomonadati</taxon>
        <taxon>Pseudomonadota</taxon>
        <taxon>Gammaproteobacteria</taxon>
        <taxon>Vibrionales</taxon>
        <taxon>Vibrionaceae</taxon>
        <taxon>Enterovibrio</taxon>
    </lineage>
</organism>
<reference evidence="9 10" key="1">
    <citation type="submission" date="2016-10" db="EMBL/GenBank/DDBJ databases">
        <authorList>
            <person name="de Groot N.N."/>
        </authorList>
    </citation>
    <scope>NUCLEOTIDE SEQUENCE [LARGE SCALE GENOMIC DNA]</scope>
    <source>
        <strain evidence="9 10">DSM 15893</strain>
    </source>
</reference>
<sequence length="232" mass="24835">MCYQRLACLFIGTFLIGFSSIIAAAPANQLEAVKVAAEEYVTTLITPPAQGELNVQAGNLDARLRLSNCPSPLDVSVPGRQSLNKSVTVMVTCEEDDWQVYVPVQISLLTPVVVAKRPLDRGVMLTNDDLTVQLVDARFQRGQTYTDVSTVVGSRIKRVVGIGQPVQGNDICMVCRSDEVVITATGSGLNIIAKGTALSDGALGEQIKVRNSKSNRIVDATITSVGQVIVKF</sequence>
<dbReference type="RefSeq" id="WP_026024523.1">
    <property type="nucleotide sequence ID" value="NZ_FOWR01000027.1"/>
</dbReference>
<evidence type="ECO:0000256" key="4">
    <source>
        <dbReference type="ARBA" id="ARBA00022729"/>
    </source>
</evidence>
<dbReference type="InterPro" id="IPR036732">
    <property type="entry name" value="AFP_Neu5c_C_sf"/>
</dbReference>
<dbReference type="Gene3D" id="3.90.1210.10">
    <property type="entry name" value="Antifreeze-like/N-acetylneuraminic acid synthase C-terminal domain"/>
    <property type="match status" value="1"/>
</dbReference>
<dbReference type="Pfam" id="PF13144">
    <property type="entry name" value="ChapFlgA"/>
    <property type="match status" value="1"/>
</dbReference>
<dbReference type="Proteomes" id="UP000182692">
    <property type="component" value="Unassembled WGS sequence"/>
</dbReference>
<dbReference type="CDD" id="cd11614">
    <property type="entry name" value="SAF_CpaB_FlgA_like"/>
    <property type="match status" value="1"/>
</dbReference>
<keyword evidence="9" id="KW-0966">Cell projection</keyword>